<sequence>MRLIEKQINFIRQLMEQLAGGRAQAHVFGSRLDGTEKGESLDLLLELSDSVESPIMLVACMSAKVPRKMHECKVGIFIGTLIPKSYRSMTSDTGKDSFYDNR</sequence>
<proteinExistence type="predicted"/>
<dbReference type="EMBL" id="UOFV01000494">
    <property type="protein sequence ID" value="VAX04740.1"/>
    <property type="molecule type" value="Genomic_DNA"/>
</dbReference>
<name>A0A3B1B366_9ZZZZ</name>
<reference evidence="1" key="1">
    <citation type="submission" date="2018-06" db="EMBL/GenBank/DDBJ databases">
        <authorList>
            <person name="Zhirakovskaya E."/>
        </authorList>
    </citation>
    <scope>NUCLEOTIDE SEQUENCE</scope>
</reference>
<dbReference type="AlphaFoldDB" id="A0A3B1B366"/>
<gene>
    <name evidence="1" type="ORF">MNBD_GAMMA19-899</name>
</gene>
<organism evidence="1">
    <name type="scientific">hydrothermal vent metagenome</name>
    <dbReference type="NCBI Taxonomy" id="652676"/>
    <lineage>
        <taxon>unclassified sequences</taxon>
        <taxon>metagenomes</taxon>
        <taxon>ecological metagenomes</taxon>
    </lineage>
</organism>
<protein>
    <recommendedName>
        <fullName evidence="2">Polymerase nucleotidyl transferase domain-containing protein</fullName>
    </recommendedName>
</protein>
<evidence type="ECO:0008006" key="2">
    <source>
        <dbReference type="Google" id="ProtNLM"/>
    </source>
</evidence>
<accession>A0A3B1B366</accession>
<evidence type="ECO:0000313" key="1">
    <source>
        <dbReference type="EMBL" id="VAX04740.1"/>
    </source>
</evidence>